<dbReference type="SMART" id="SM00418">
    <property type="entry name" value="HTH_ARSR"/>
    <property type="match status" value="1"/>
</dbReference>
<evidence type="ECO:0000313" key="5">
    <source>
        <dbReference type="EMBL" id="MBM6402201.1"/>
    </source>
</evidence>
<evidence type="ECO:0000313" key="6">
    <source>
        <dbReference type="Proteomes" id="UP001430172"/>
    </source>
</evidence>
<keyword evidence="3" id="KW-0804">Transcription</keyword>
<dbReference type="PROSITE" id="PS50987">
    <property type="entry name" value="HTH_ARSR_2"/>
    <property type="match status" value="1"/>
</dbReference>
<reference evidence="5" key="1">
    <citation type="submission" date="2021-02" db="EMBL/GenBank/DDBJ databases">
        <title>Phycicoccus sp. MQZ13P-5T, whole genome shotgun sequence.</title>
        <authorList>
            <person name="Tuo L."/>
        </authorList>
    </citation>
    <scope>NUCLEOTIDE SEQUENCE</scope>
    <source>
        <strain evidence="5">MQZ13P-5</strain>
    </source>
</reference>
<dbReference type="SUPFAM" id="SSF46785">
    <property type="entry name" value="Winged helix' DNA-binding domain"/>
    <property type="match status" value="1"/>
</dbReference>
<keyword evidence="6" id="KW-1185">Reference proteome</keyword>
<dbReference type="Pfam" id="PF01022">
    <property type="entry name" value="HTH_5"/>
    <property type="match status" value="1"/>
</dbReference>
<dbReference type="InterPro" id="IPR036388">
    <property type="entry name" value="WH-like_DNA-bd_sf"/>
</dbReference>
<gene>
    <name evidence="5" type="ORF">JQN70_17535</name>
</gene>
<feature type="domain" description="HTH arsR-type" evidence="4">
    <location>
        <begin position="39"/>
        <end position="129"/>
    </location>
</feature>
<dbReference type="InterPro" id="IPR051081">
    <property type="entry name" value="HTH_MetalResp_TranReg"/>
</dbReference>
<sequence>MCVNIEVRRSPGVTVPVRELPLAPASTTSCCGIGVDGGLTREDAERSAALLKAVADPVRLRLLSAIRATDAGEACVCDLTDLVGLAQPTVSHHLKVLTEAGLLERERRGTWAWFRLVPSRLADVRGIFD</sequence>
<evidence type="ECO:0000256" key="2">
    <source>
        <dbReference type="ARBA" id="ARBA00023125"/>
    </source>
</evidence>
<dbReference type="EMBL" id="JAFDVD010000022">
    <property type="protein sequence ID" value="MBM6402201.1"/>
    <property type="molecule type" value="Genomic_DNA"/>
</dbReference>
<dbReference type="Proteomes" id="UP001430172">
    <property type="component" value="Unassembled WGS sequence"/>
</dbReference>
<dbReference type="Gene3D" id="1.10.10.10">
    <property type="entry name" value="Winged helix-like DNA-binding domain superfamily/Winged helix DNA-binding domain"/>
    <property type="match status" value="1"/>
</dbReference>
<dbReference type="PRINTS" id="PR00778">
    <property type="entry name" value="HTHARSR"/>
</dbReference>
<dbReference type="PANTHER" id="PTHR33154">
    <property type="entry name" value="TRANSCRIPTIONAL REGULATOR, ARSR FAMILY"/>
    <property type="match status" value="1"/>
</dbReference>
<dbReference type="InterPro" id="IPR001845">
    <property type="entry name" value="HTH_ArsR_DNA-bd_dom"/>
</dbReference>
<evidence type="ECO:0000259" key="4">
    <source>
        <dbReference type="PROSITE" id="PS50987"/>
    </source>
</evidence>
<protein>
    <submittedName>
        <fullName evidence="5">Helix-turn-helix transcriptional regulator</fullName>
    </submittedName>
</protein>
<dbReference type="NCBIfam" id="NF033788">
    <property type="entry name" value="HTH_metalloreg"/>
    <property type="match status" value="1"/>
</dbReference>
<dbReference type="InterPro" id="IPR011991">
    <property type="entry name" value="ArsR-like_HTH"/>
</dbReference>
<organism evidence="5 6">
    <name type="scientific">Phycicoccus sonneratiae</name>
    <dbReference type="NCBI Taxonomy" id="2807628"/>
    <lineage>
        <taxon>Bacteria</taxon>
        <taxon>Bacillati</taxon>
        <taxon>Actinomycetota</taxon>
        <taxon>Actinomycetes</taxon>
        <taxon>Micrococcales</taxon>
        <taxon>Intrasporangiaceae</taxon>
        <taxon>Phycicoccus</taxon>
    </lineage>
</organism>
<proteinExistence type="predicted"/>
<evidence type="ECO:0000256" key="1">
    <source>
        <dbReference type="ARBA" id="ARBA00023015"/>
    </source>
</evidence>
<name>A0ABS2CQN6_9MICO</name>
<comment type="caution">
    <text evidence="5">The sequence shown here is derived from an EMBL/GenBank/DDBJ whole genome shotgun (WGS) entry which is preliminary data.</text>
</comment>
<dbReference type="PANTHER" id="PTHR33154:SF18">
    <property type="entry name" value="ARSENICAL RESISTANCE OPERON REPRESSOR"/>
    <property type="match status" value="1"/>
</dbReference>
<accession>A0ABS2CQN6</accession>
<evidence type="ECO:0000256" key="3">
    <source>
        <dbReference type="ARBA" id="ARBA00023163"/>
    </source>
</evidence>
<keyword evidence="1" id="KW-0805">Transcription regulation</keyword>
<dbReference type="InterPro" id="IPR036390">
    <property type="entry name" value="WH_DNA-bd_sf"/>
</dbReference>
<keyword evidence="2" id="KW-0238">DNA-binding</keyword>
<dbReference type="CDD" id="cd00090">
    <property type="entry name" value="HTH_ARSR"/>
    <property type="match status" value="1"/>
</dbReference>